<dbReference type="Pfam" id="PF00015">
    <property type="entry name" value="MCPsignal"/>
    <property type="match status" value="1"/>
</dbReference>
<dbReference type="AlphaFoldDB" id="A0A510UGJ6"/>
<comment type="similarity">
    <text evidence="3">Belongs to the methyl-accepting chemotaxis (MCP) protein family.</text>
</comment>
<proteinExistence type="inferred from homology"/>
<keyword evidence="5" id="KW-1133">Transmembrane helix</keyword>
<dbReference type="EMBL" id="BJTZ01000009">
    <property type="protein sequence ID" value="GEK13762.1"/>
    <property type="molecule type" value="Genomic_DNA"/>
</dbReference>
<dbReference type="SMART" id="SM00304">
    <property type="entry name" value="HAMP"/>
    <property type="match status" value="2"/>
</dbReference>
<dbReference type="GO" id="GO:0007165">
    <property type="term" value="P:signal transduction"/>
    <property type="evidence" value="ECO:0007669"/>
    <property type="project" value="UniProtKB-KW"/>
</dbReference>
<keyword evidence="5" id="KW-0812">Transmembrane</keyword>
<feature type="transmembrane region" description="Helical" evidence="5">
    <location>
        <begin position="187"/>
        <end position="209"/>
    </location>
</feature>
<reference evidence="9 11" key="2">
    <citation type="submission" date="2019-11" db="EMBL/GenBank/DDBJ databases">
        <title>Using colonization assays and comparative genomics to discover symbiosis behaviors and factors in Vibrio fischeri.</title>
        <authorList>
            <person name="Bongrand C."/>
            <person name="Moriano-Gutierrez S."/>
            <person name="Arevalo P."/>
            <person name="Mcfall-Ngai M."/>
            <person name="Visick K."/>
            <person name="Polz M.F."/>
            <person name="Ruby E.G."/>
        </authorList>
    </citation>
    <scope>NUCLEOTIDE SEQUENCE [LARGE SCALE GENOMIC DNA]</scope>
    <source>
        <strain evidence="9">Emors.3.2</strain>
        <strain evidence="11">emors.3.2</strain>
    </source>
</reference>
<dbReference type="InterPro" id="IPR003660">
    <property type="entry name" value="HAMP_dom"/>
</dbReference>
<feature type="domain" description="HAMP" evidence="7">
    <location>
        <begin position="211"/>
        <end position="265"/>
    </location>
</feature>
<feature type="domain" description="Methyl-accepting transducer" evidence="6">
    <location>
        <begin position="270"/>
        <end position="506"/>
    </location>
</feature>
<evidence type="ECO:0000256" key="1">
    <source>
        <dbReference type="ARBA" id="ARBA00004370"/>
    </source>
</evidence>
<evidence type="ECO:0000259" key="7">
    <source>
        <dbReference type="PROSITE" id="PS50885"/>
    </source>
</evidence>
<evidence type="ECO:0000313" key="11">
    <source>
        <dbReference type="Proteomes" id="UP000435323"/>
    </source>
</evidence>
<comment type="caution">
    <text evidence="8">The sequence shown here is derived from an EMBL/GenBank/DDBJ whole genome shotgun (WGS) entry which is preliminary data.</text>
</comment>
<dbReference type="GO" id="GO:0016020">
    <property type="term" value="C:membrane"/>
    <property type="evidence" value="ECO:0007669"/>
    <property type="project" value="UniProtKB-SubCell"/>
</dbReference>
<dbReference type="PANTHER" id="PTHR32089">
    <property type="entry name" value="METHYL-ACCEPTING CHEMOTAXIS PROTEIN MCPB"/>
    <property type="match status" value="1"/>
</dbReference>
<dbReference type="SUPFAM" id="SSF58104">
    <property type="entry name" value="Methyl-accepting chemotaxis protein (MCP) signaling domain"/>
    <property type="match status" value="1"/>
</dbReference>
<sequence length="542" mass="59132">MKIKDLSVVKKIWGSYLIVFAIFSIVGVLIILNLSRLNDNVSTITNKSLASISLLKGIQVDITKVRKDEFSLLPNAGHSSINDWLKDLDQWRADVQTGISSYESLALSSEERASFQIFKETWNQYIKETHSYNNLLSQGNTTQANEVVLSSFGTYSKALTSLDDTLALNDVSVNQISNDVQQEADSMLYSTGIGALFIASTIILSSLFLSRIICRPIDRALEFASKIASGQLNNRINEEELTKDELGILLKELVTMQTNLNTLVSEINDSTIQLTTAVEEVSAISSQTASGMQTQQMELSSVASAMTEMQAAVNEVAQNTETGVTSAYSASELAKIGNDTLRKTIEVISTVSKQIETSDELAQELETSSNNINMVVDVIRGIAEQTNLLALNAAIEAARAGEQGRGFAVVADEVRSLAQRTQSSTTQIIDIISQLQENTHKIGQSSRDCQEGISLCVNQVNEAGEQISEIEHTVDSIAEMSTHIATACSEQNSVSEELNRSVEYINTASSEMTEGASQTAIACQDISRLTHNLKARLEQFQL</sequence>
<gene>
    <name evidence="8" type="ORF">AFI02nite_17980</name>
    <name evidence="9" type="ORF">GNP77_08430</name>
</gene>
<evidence type="ECO:0000259" key="6">
    <source>
        <dbReference type="PROSITE" id="PS50111"/>
    </source>
</evidence>
<name>A0A510UGJ6_ALIFS</name>
<dbReference type="PROSITE" id="PS50111">
    <property type="entry name" value="CHEMOTAXIS_TRANSDUC_2"/>
    <property type="match status" value="1"/>
</dbReference>
<evidence type="ECO:0000256" key="2">
    <source>
        <dbReference type="ARBA" id="ARBA00023224"/>
    </source>
</evidence>
<dbReference type="PANTHER" id="PTHR32089:SF120">
    <property type="entry name" value="METHYL-ACCEPTING CHEMOTAXIS PROTEIN TLPQ"/>
    <property type="match status" value="1"/>
</dbReference>
<evidence type="ECO:0000313" key="9">
    <source>
        <dbReference type="EMBL" id="MUK45408.1"/>
    </source>
</evidence>
<evidence type="ECO:0000256" key="5">
    <source>
        <dbReference type="SAM" id="Phobius"/>
    </source>
</evidence>
<dbReference type="EMBL" id="WOBO01000007">
    <property type="protein sequence ID" value="MUK45408.1"/>
    <property type="molecule type" value="Genomic_DNA"/>
</dbReference>
<evidence type="ECO:0000313" key="8">
    <source>
        <dbReference type="EMBL" id="GEK13762.1"/>
    </source>
</evidence>
<dbReference type="RefSeq" id="WP_072055137.1">
    <property type="nucleotide sequence ID" value="NZ_BJTZ01000009.1"/>
</dbReference>
<dbReference type="GO" id="GO:0006935">
    <property type="term" value="P:chemotaxis"/>
    <property type="evidence" value="ECO:0007669"/>
    <property type="project" value="UniProtKB-ARBA"/>
</dbReference>
<accession>A0A510UGJ6</accession>
<dbReference type="Proteomes" id="UP000435323">
    <property type="component" value="Unassembled WGS sequence"/>
</dbReference>
<evidence type="ECO:0000313" key="10">
    <source>
        <dbReference type="Proteomes" id="UP000321787"/>
    </source>
</evidence>
<dbReference type="CDD" id="cd06225">
    <property type="entry name" value="HAMP"/>
    <property type="match status" value="1"/>
</dbReference>
<dbReference type="Pfam" id="PF12729">
    <property type="entry name" value="4HB_MCP_1"/>
    <property type="match status" value="1"/>
</dbReference>
<reference evidence="8 10" key="1">
    <citation type="submission" date="2019-07" db="EMBL/GenBank/DDBJ databases">
        <title>Whole genome shotgun sequence of Aliivibrio fischeri NBRC 101058.</title>
        <authorList>
            <person name="Hosoyama A."/>
            <person name="Uohara A."/>
            <person name="Ohji S."/>
            <person name="Ichikawa N."/>
        </authorList>
    </citation>
    <scope>NUCLEOTIDE SEQUENCE [LARGE SCALE GENOMIC DNA]</scope>
    <source>
        <strain evidence="8 10">NBRC 101058</strain>
    </source>
</reference>
<comment type="subcellular location">
    <subcellularLocation>
        <location evidence="1">Membrane</location>
    </subcellularLocation>
</comment>
<keyword evidence="2 4" id="KW-0807">Transducer</keyword>
<dbReference type="Proteomes" id="UP000321787">
    <property type="component" value="Unassembled WGS sequence"/>
</dbReference>
<organism evidence="8 10">
    <name type="scientific">Aliivibrio fischeri</name>
    <name type="common">Vibrio fischeri</name>
    <dbReference type="NCBI Taxonomy" id="668"/>
    <lineage>
        <taxon>Bacteria</taxon>
        <taxon>Pseudomonadati</taxon>
        <taxon>Pseudomonadota</taxon>
        <taxon>Gammaproteobacteria</taxon>
        <taxon>Vibrionales</taxon>
        <taxon>Vibrionaceae</taxon>
        <taxon>Aliivibrio</taxon>
    </lineage>
</organism>
<dbReference type="Gene3D" id="1.10.287.950">
    <property type="entry name" value="Methyl-accepting chemotaxis protein"/>
    <property type="match status" value="1"/>
</dbReference>
<feature type="transmembrane region" description="Helical" evidence="5">
    <location>
        <begin position="12"/>
        <end position="32"/>
    </location>
</feature>
<dbReference type="PROSITE" id="PS50885">
    <property type="entry name" value="HAMP"/>
    <property type="match status" value="1"/>
</dbReference>
<evidence type="ECO:0000256" key="4">
    <source>
        <dbReference type="PROSITE-ProRule" id="PRU00284"/>
    </source>
</evidence>
<keyword evidence="5" id="KW-0472">Membrane</keyword>
<evidence type="ECO:0000256" key="3">
    <source>
        <dbReference type="ARBA" id="ARBA00029447"/>
    </source>
</evidence>
<protein>
    <submittedName>
        <fullName evidence="9">HAMP domain-containing protein</fullName>
    </submittedName>
    <submittedName>
        <fullName evidence="8">Methyl-accepting chemotaxis protein</fullName>
    </submittedName>
</protein>
<dbReference type="FunFam" id="1.10.287.950:FF:000001">
    <property type="entry name" value="Methyl-accepting chemotaxis sensory transducer"/>
    <property type="match status" value="1"/>
</dbReference>
<dbReference type="CDD" id="cd11386">
    <property type="entry name" value="MCP_signal"/>
    <property type="match status" value="1"/>
</dbReference>
<dbReference type="InterPro" id="IPR004089">
    <property type="entry name" value="MCPsignal_dom"/>
</dbReference>
<dbReference type="SMART" id="SM00283">
    <property type="entry name" value="MA"/>
    <property type="match status" value="1"/>
</dbReference>
<dbReference type="InterPro" id="IPR024478">
    <property type="entry name" value="HlyB_4HB_MCP"/>
</dbReference>